<dbReference type="RefSeq" id="WP_093037029.1">
    <property type="nucleotide sequence ID" value="NZ_FNNZ01000028.1"/>
</dbReference>
<gene>
    <name evidence="1" type="ORF">SAMN05421783_12832</name>
</gene>
<protein>
    <submittedName>
        <fullName evidence="1">Uncharacterized protein</fullName>
    </submittedName>
</protein>
<evidence type="ECO:0000313" key="1">
    <source>
        <dbReference type="EMBL" id="SDX46853.1"/>
    </source>
</evidence>
<organism evidence="1 2">
    <name type="scientific">Thiocapsa roseopersicina</name>
    <dbReference type="NCBI Taxonomy" id="1058"/>
    <lineage>
        <taxon>Bacteria</taxon>
        <taxon>Pseudomonadati</taxon>
        <taxon>Pseudomonadota</taxon>
        <taxon>Gammaproteobacteria</taxon>
        <taxon>Chromatiales</taxon>
        <taxon>Chromatiaceae</taxon>
        <taxon>Thiocapsa</taxon>
    </lineage>
</organism>
<reference evidence="2" key="1">
    <citation type="submission" date="2016-10" db="EMBL/GenBank/DDBJ databases">
        <authorList>
            <person name="Varghese N."/>
            <person name="Submissions S."/>
        </authorList>
    </citation>
    <scope>NUCLEOTIDE SEQUENCE [LARGE SCALE GENOMIC DNA]</scope>
    <source>
        <strain evidence="2">DSM 217</strain>
    </source>
</reference>
<sequence>MKSKIYEGIDKQEGGAMTPTANIIRDAWVFGIIPEDQTCAGWTVQGIEDLYDKVTEAWHPYGHMVSRLPPDLQERHSRIYSEAIEKARAAGWDPELGDSD</sequence>
<proteinExistence type="predicted"/>
<name>A0A1H3BY96_THIRO</name>
<dbReference type="AlphaFoldDB" id="A0A1H3BY96"/>
<evidence type="ECO:0000313" key="2">
    <source>
        <dbReference type="Proteomes" id="UP000198816"/>
    </source>
</evidence>
<dbReference type="EMBL" id="FNNZ01000028">
    <property type="protein sequence ID" value="SDX46853.1"/>
    <property type="molecule type" value="Genomic_DNA"/>
</dbReference>
<keyword evidence="2" id="KW-1185">Reference proteome</keyword>
<dbReference type="Proteomes" id="UP000198816">
    <property type="component" value="Unassembled WGS sequence"/>
</dbReference>
<dbReference type="STRING" id="1058.SAMN05421783_12832"/>
<dbReference type="OrthoDB" id="9791200at2"/>
<accession>A0A1H3BY96</accession>